<dbReference type="Proteomes" id="UP000234341">
    <property type="component" value="Unassembled WGS sequence"/>
</dbReference>
<evidence type="ECO:0000313" key="5">
    <source>
        <dbReference type="Proteomes" id="UP000234341"/>
    </source>
</evidence>
<evidence type="ECO:0000256" key="3">
    <source>
        <dbReference type="ARBA" id="ARBA00022679"/>
    </source>
</evidence>
<dbReference type="RefSeq" id="WP_101680899.1">
    <property type="nucleotide sequence ID" value="NZ_PJRP01000002.1"/>
</dbReference>
<name>A0A2N5CH45_9BURK</name>
<reference evidence="4 5" key="1">
    <citation type="submission" date="2017-12" db="EMBL/GenBank/DDBJ databases">
        <title>Genome sequence of the active heterotrophic nitrifier-denitrifier, Cupriavidus pauculus UM1.</title>
        <authorList>
            <person name="Putonti C."/>
            <person name="Castignetti D."/>
        </authorList>
    </citation>
    <scope>NUCLEOTIDE SEQUENCE [LARGE SCALE GENOMIC DNA]</scope>
    <source>
        <strain evidence="4 5">UM1</strain>
    </source>
</reference>
<dbReference type="EMBL" id="PJRP01000002">
    <property type="protein sequence ID" value="PLQ01548.1"/>
    <property type="molecule type" value="Genomic_DNA"/>
</dbReference>
<dbReference type="PANTHER" id="PTHR12526">
    <property type="entry name" value="GLYCOSYLTRANSFERASE"/>
    <property type="match status" value="1"/>
</dbReference>
<dbReference type="OrthoDB" id="9815351at2"/>
<evidence type="ECO:0000256" key="1">
    <source>
        <dbReference type="ARBA" id="ARBA00009481"/>
    </source>
</evidence>
<comment type="caution">
    <text evidence="4">The sequence shown here is derived from an EMBL/GenBank/DDBJ whole genome shotgun (WGS) entry which is preliminary data.</text>
</comment>
<dbReference type="SUPFAM" id="SSF53756">
    <property type="entry name" value="UDP-Glycosyltransferase/glycogen phosphorylase"/>
    <property type="match status" value="1"/>
</dbReference>
<proteinExistence type="inferred from homology"/>
<keyword evidence="2" id="KW-0328">Glycosyltransferase</keyword>
<dbReference type="Pfam" id="PF13692">
    <property type="entry name" value="Glyco_trans_1_4"/>
    <property type="match status" value="1"/>
</dbReference>
<sequence length="354" mass="39402">MKALILTRYGRLGASSRLRMLQFLPWLRDAGLEGESQALLDDSMLSSRYHAGGYGRGAMIAAYGARLRSMIRRRRANLVWIEKEALPWFPAAVERAMLRGVPYVLDYDDALFHNYDLHRVPLVRKLLGRRIDALMAGAALVTAGNEYLAQRARDAGAKWVEIVPTVIDLDRYPMVDLGARESTLRRIVWIGSPTTATYLHALEAPLRRLAERHAFKLRVIGAQVSLPGVDVECVPWTEDTEVASIAEGDIGIMPLRDSPWERGKCGYKLIQYMACGLPVVASPVGVNEQIVRNGENGYLASGPDDWEQALESLLSDRGRSAAMGRVGRQRVEQEYCVQQVAPRLARLLKQAGAH</sequence>
<dbReference type="Gene3D" id="3.40.50.2000">
    <property type="entry name" value="Glycogen Phosphorylase B"/>
    <property type="match status" value="2"/>
</dbReference>
<keyword evidence="3 4" id="KW-0808">Transferase</keyword>
<organism evidence="4 5">
    <name type="scientific">Cupriavidus pauculus</name>
    <dbReference type="NCBI Taxonomy" id="82633"/>
    <lineage>
        <taxon>Bacteria</taxon>
        <taxon>Pseudomonadati</taxon>
        <taxon>Pseudomonadota</taxon>
        <taxon>Betaproteobacteria</taxon>
        <taxon>Burkholderiales</taxon>
        <taxon>Burkholderiaceae</taxon>
        <taxon>Cupriavidus</taxon>
    </lineage>
</organism>
<comment type="similarity">
    <text evidence="1">Belongs to the glycosyltransferase group 1 family. Glycosyltransferase 4 subfamily.</text>
</comment>
<evidence type="ECO:0000313" key="4">
    <source>
        <dbReference type="EMBL" id="PLQ01548.1"/>
    </source>
</evidence>
<dbReference type="AlphaFoldDB" id="A0A2N5CH45"/>
<gene>
    <name evidence="4" type="ORF">CYJ10_07690</name>
</gene>
<dbReference type="CDD" id="cd03801">
    <property type="entry name" value="GT4_PimA-like"/>
    <property type="match status" value="1"/>
</dbReference>
<protein>
    <submittedName>
        <fullName evidence="4">Glycosyl transferase family 1</fullName>
    </submittedName>
</protein>
<evidence type="ECO:0000256" key="2">
    <source>
        <dbReference type="ARBA" id="ARBA00022676"/>
    </source>
</evidence>
<dbReference type="GO" id="GO:0016757">
    <property type="term" value="F:glycosyltransferase activity"/>
    <property type="evidence" value="ECO:0007669"/>
    <property type="project" value="UniProtKB-KW"/>
</dbReference>
<dbReference type="PANTHER" id="PTHR12526:SF640">
    <property type="entry name" value="COLANIC ACID BIOSYNTHESIS GLYCOSYLTRANSFERASE WCAL-RELATED"/>
    <property type="match status" value="1"/>
</dbReference>
<accession>A0A2N5CH45</accession>